<evidence type="ECO:0000256" key="7">
    <source>
        <dbReference type="NCBIfam" id="TIGR00126"/>
    </source>
</evidence>
<evidence type="ECO:0000313" key="8">
    <source>
        <dbReference type="EMBL" id="MDP4536740.1"/>
    </source>
</evidence>
<keyword evidence="5" id="KW-0704">Schiff base</keyword>
<dbReference type="Pfam" id="PF01791">
    <property type="entry name" value="DeoC"/>
    <property type="match status" value="1"/>
</dbReference>
<name>A0ABT9H1G8_9GAMM</name>
<dbReference type="PANTHER" id="PTHR10889">
    <property type="entry name" value="DEOXYRIBOSE-PHOSPHATE ALDOLASE"/>
    <property type="match status" value="1"/>
</dbReference>
<dbReference type="InterPro" id="IPR013785">
    <property type="entry name" value="Aldolase_TIM"/>
</dbReference>
<evidence type="ECO:0000313" key="9">
    <source>
        <dbReference type="Proteomes" id="UP001231616"/>
    </source>
</evidence>
<dbReference type="InterPro" id="IPR011343">
    <property type="entry name" value="DeoC"/>
</dbReference>
<evidence type="ECO:0000256" key="5">
    <source>
        <dbReference type="ARBA" id="ARBA00023270"/>
    </source>
</evidence>
<proteinExistence type="inferred from homology"/>
<dbReference type="SUPFAM" id="SSF51569">
    <property type="entry name" value="Aldolase"/>
    <property type="match status" value="1"/>
</dbReference>
<evidence type="ECO:0000256" key="3">
    <source>
        <dbReference type="ARBA" id="ARBA00012515"/>
    </source>
</evidence>
<keyword evidence="4 8" id="KW-0456">Lyase</keyword>
<dbReference type="RefSeq" id="WP_305894004.1">
    <property type="nucleotide sequence ID" value="NZ_JAUZVZ010000014.1"/>
</dbReference>
<dbReference type="PIRSF" id="PIRSF001357">
    <property type="entry name" value="DeoC"/>
    <property type="match status" value="1"/>
</dbReference>
<sequence length="246" mass="26593">MTTAQRLTQLAQLLDVTRLQDQDNSEQMELWLDSVQQAKLSPAALCIYPIYLPLLQAKKEWLNAQAIAKATVVNFPGGQLGSDEVCQQIAKARQQGADEIDCVLPYQDLMAGKIGSVKSFLIDVRQACGTAVLKVIIESGELITAQQVARATELTIDNGADFVKSSTGKVPVGLTDEAAQIILTVIAGADRDVGFKASGGVRTIEQGLSLIEMFQRITGREADAQRMRIGASGLFQELVRMQQSAD</sequence>
<accession>A0ABT9H1G8</accession>
<dbReference type="NCBIfam" id="TIGR00126">
    <property type="entry name" value="deoC"/>
    <property type="match status" value="1"/>
</dbReference>
<evidence type="ECO:0000256" key="1">
    <source>
        <dbReference type="ARBA" id="ARBA00004816"/>
    </source>
</evidence>
<comment type="caution">
    <text evidence="8">The sequence shown here is derived from an EMBL/GenBank/DDBJ whole genome shotgun (WGS) entry which is preliminary data.</text>
</comment>
<reference evidence="8 9" key="1">
    <citation type="submission" date="2023-08" db="EMBL/GenBank/DDBJ databases">
        <authorList>
            <person name="Joshi A."/>
            <person name="Thite S."/>
        </authorList>
    </citation>
    <scope>NUCLEOTIDE SEQUENCE [LARGE SCALE GENOMIC DNA]</scope>
    <source>
        <strain evidence="8 9">AC40</strain>
    </source>
</reference>
<comment type="pathway">
    <text evidence="1">Carbohydrate degradation; 2-deoxy-D-ribose 1-phosphate degradation; D-glyceraldehyde 3-phosphate and acetaldehyde from 2-deoxy-alpha-D-ribose 1-phosphate: step 2/2.</text>
</comment>
<comment type="similarity">
    <text evidence="2">Belongs to the DeoC/FbaB aldolase family. DeoC type 2 subfamily.</text>
</comment>
<dbReference type="EMBL" id="JAUZVZ010000014">
    <property type="protein sequence ID" value="MDP4536740.1"/>
    <property type="molecule type" value="Genomic_DNA"/>
</dbReference>
<protein>
    <recommendedName>
        <fullName evidence="3 7">Deoxyribose-phosphate aldolase</fullName>
        <ecNumber evidence="3 7">4.1.2.4</ecNumber>
    </recommendedName>
</protein>
<keyword evidence="9" id="KW-1185">Reference proteome</keyword>
<dbReference type="EC" id="4.1.2.4" evidence="3 7"/>
<comment type="catalytic activity">
    <reaction evidence="6">
        <text>2-deoxy-D-ribose 5-phosphate = D-glyceraldehyde 3-phosphate + acetaldehyde</text>
        <dbReference type="Rhea" id="RHEA:12821"/>
        <dbReference type="ChEBI" id="CHEBI:15343"/>
        <dbReference type="ChEBI" id="CHEBI:59776"/>
        <dbReference type="ChEBI" id="CHEBI:62877"/>
        <dbReference type="EC" id="4.1.2.4"/>
    </reaction>
</comment>
<dbReference type="InterPro" id="IPR002915">
    <property type="entry name" value="DeoC/FbaB/LacD_aldolase"/>
</dbReference>
<evidence type="ECO:0000256" key="6">
    <source>
        <dbReference type="ARBA" id="ARBA00048791"/>
    </source>
</evidence>
<evidence type="ECO:0000256" key="4">
    <source>
        <dbReference type="ARBA" id="ARBA00023239"/>
    </source>
</evidence>
<organism evidence="8 9">
    <name type="scientific">Alkalimonas collagenimarina</name>
    <dbReference type="NCBI Taxonomy" id="400390"/>
    <lineage>
        <taxon>Bacteria</taxon>
        <taxon>Pseudomonadati</taxon>
        <taxon>Pseudomonadota</taxon>
        <taxon>Gammaproteobacteria</taxon>
        <taxon>Alkalimonas</taxon>
    </lineage>
</organism>
<dbReference type="Gene3D" id="3.20.20.70">
    <property type="entry name" value="Aldolase class I"/>
    <property type="match status" value="1"/>
</dbReference>
<dbReference type="SMART" id="SM01133">
    <property type="entry name" value="DeoC"/>
    <property type="match status" value="1"/>
</dbReference>
<dbReference type="PANTHER" id="PTHR10889:SF3">
    <property type="entry name" value="DEOXYRIBOSE-PHOSPHATE ALDOLASE"/>
    <property type="match status" value="1"/>
</dbReference>
<dbReference type="Proteomes" id="UP001231616">
    <property type="component" value="Unassembled WGS sequence"/>
</dbReference>
<evidence type="ECO:0000256" key="2">
    <source>
        <dbReference type="ARBA" id="ARBA00009473"/>
    </source>
</evidence>
<dbReference type="GO" id="GO:0004139">
    <property type="term" value="F:deoxyribose-phosphate aldolase activity"/>
    <property type="evidence" value="ECO:0007669"/>
    <property type="project" value="UniProtKB-EC"/>
</dbReference>
<gene>
    <name evidence="8" type="primary">deoC</name>
    <name evidence="8" type="ORF">Q3O60_11105</name>
</gene>